<sequence length="827" mass="92887">MLGWTIEGLRQILKSLLKIHPDATSENDTSLVRENPVTFLKTCFALGVALMFCYLMYTLLLYAHDFVVVKIARLKAPCTSRKLCPSDLLPVIKADGLNLGMKPHRVHRMNEPVEMCLVKNQYRTTPKMLLPPKPVQKQTPSPILPHHASISEAIRSQEENKAAAVASKAEVTSDNLPLVAAVKKESLFSMQIIETKCQDPEKLPLGRHVSEKDVDPGKAVDASTDVCAKIEEKEKEMPKPAQQTQSTSSSLSATTIPTSANTNPNLATSSNPATNFETATSEPSKSSTTSSPNKSTKRLSPRKSTKKKTTLSPEKRKAAGGEARRKYSTSYSDSSSFSWSQESIDGSMPSDLRKNSHRKKFVTQRRQGAGADEVTVSMKEDRGKDDTSEERSTQELSGTGRGASKPNKDTDGKNPAIALVQMWPSASLQAGCVHCQNQPLYPVTFRWHDTNPTSVFVSGSFVNWESKIPLRRDRYGWVVEIQLPRGHFEYKYIVDRQWAIDEKRQSVVNTREGQINHTESVETEVAIKIQNKDVGSKEADLLKQIKSDYVVKYIGVGENEDYHYLILELYDGPSLQNFLDGKPSIPIEDIRLLVWQCSKGIEVTQSLNIINFDLKPANVLLKSTTLKEGIKIGDFGVSYQTKPGQKLTLQDSIIDLPKEFITTFRYMPPEVLEKENPFASFATDIWSFGVILYEVTFRVKFLKRINKNDRSRFCQELDQFCKVSFEDGTIGLGNIIPKHKLCSSHQDILQGCLKYDYKKRINFEQMPEKDSEGENSEFNVPDVTLGTSSGEKDVGRSDHKRQFDEETSENKEEQKKKPKTDGQQHTE</sequence>
<keyword evidence="2" id="KW-0547">Nucleotide-binding</keyword>
<feature type="domain" description="Protein kinase" evidence="8">
    <location>
        <begin position="477"/>
        <end position="778"/>
    </location>
</feature>
<feature type="transmembrane region" description="Helical" evidence="7">
    <location>
        <begin position="43"/>
        <end position="63"/>
    </location>
</feature>
<feature type="compositionally biased region" description="Basic and acidic residues" evidence="6">
    <location>
        <begin position="203"/>
        <end position="218"/>
    </location>
</feature>
<dbReference type="CDD" id="cd00180">
    <property type="entry name" value="PKc"/>
    <property type="match status" value="1"/>
</dbReference>
<dbReference type="SMART" id="SM00220">
    <property type="entry name" value="S_TKc"/>
    <property type="match status" value="1"/>
</dbReference>
<feature type="compositionally biased region" description="Low complexity" evidence="6">
    <location>
        <begin position="328"/>
        <end position="343"/>
    </location>
</feature>
<dbReference type="GO" id="GO:0016020">
    <property type="term" value="C:membrane"/>
    <property type="evidence" value="ECO:0007669"/>
    <property type="project" value="TreeGrafter"/>
</dbReference>
<reference evidence="10" key="1">
    <citation type="submission" date="2024-02" db="UniProtKB">
        <authorList>
            <consortium name="WormBaseParasite"/>
        </authorList>
    </citation>
    <scope>IDENTIFICATION</scope>
</reference>
<dbReference type="Gene3D" id="1.10.510.10">
    <property type="entry name" value="Transferase(Phosphotransferase) domain 1"/>
    <property type="match status" value="1"/>
</dbReference>
<dbReference type="Pfam" id="PF00069">
    <property type="entry name" value="Pkinase"/>
    <property type="match status" value="1"/>
</dbReference>
<protein>
    <recommendedName>
        <fullName evidence="8">Protein kinase domain-containing protein</fullName>
    </recommendedName>
</protein>
<feature type="region of interest" description="Disordered" evidence="6">
    <location>
        <begin position="203"/>
        <end position="222"/>
    </location>
</feature>
<evidence type="ECO:0000256" key="1">
    <source>
        <dbReference type="ARBA" id="ARBA00022679"/>
    </source>
</evidence>
<feature type="compositionally biased region" description="Basic and acidic residues" evidence="6">
    <location>
        <begin position="790"/>
        <end position="827"/>
    </location>
</feature>
<dbReference type="GO" id="GO:0005776">
    <property type="term" value="C:autophagosome"/>
    <property type="evidence" value="ECO:0007669"/>
    <property type="project" value="TreeGrafter"/>
</dbReference>
<dbReference type="GO" id="GO:0010506">
    <property type="term" value="P:regulation of autophagy"/>
    <property type="evidence" value="ECO:0007669"/>
    <property type="project" value="InterPro"/>
</dbReference>
<dbReference type="GO" id="GO:0004674">
    <property type="term" value="F:protein serine/threonine kinase activity"/>
    <property type="evidence" value="ECO:0007669"/>
    <property type="project" value="InterPro"/>
</dbReference>
<evidence type="ECO:0000256" key="3">
    <source>
        <dbReference type="ARBA" id="ARBA00022777"/>
    </source>
</evidence>
<organism evidence="9 10">
    <name type="scientific">Mesorhabditis belari</name>
    <dbReference type="NCBI Taxonomy" id="2138241"/>
    <lineage>
        <taxon>Eukaryota</taxon>
        <taxon>Metazoa</taxon>
        <taxon>Ecdysozoa</taxon>
        <taxon>Nematoda</taxon>
        <taxon>Chromadorea</taxon>
        <taxon>Rhabditida</taxon>
        <taxon>Rhabditina</taxon>
        <taxon>Rhabditomorpha</taxon>
        <taxon>Rhabditoidea</taxon>
        <taxon>Rhabditidae</taxon>
        <taxon>Mesorhabditinae</taxon>
        <taxon>Mesorhabditis</taxon>
    </lineage>
</organism>
<dbReference type="AlphaFoldDB" id="A0AAF3EWH5"/>
<accession>A0AAF3EWH5</accession>
<evidence type="ECO:0000256" key="6">
    <source>
        <dbReference type="SAM" id="MobiDB-lite"/>
    </source>
</evidence>
<name>A0AAF3EWH5_9BILA</name>
<keyword evidence="7" id="KW-1133">Transmembrane helix</keyword>
<dbReference type="PANTHER" id="PTHR24348:SF22">
    <property type="entry name" value="NON-SPECIFIC SERINE_THREONINE PROTEIN KINASE"/>
    <property type="match status" value="1"/>
</dbReference>
<dbReference type="InterPro" id="IPR011009">
    <property type="entry name" value="Kinase-like_dom_sf"/>
</dbReference>
<dbReference type="PROSITE" id="PS50011">
    <property type="entry name" value="PROTEIN_KINASE_DOM"/>
    <property type="match status" value="1"/>
</dbReference>
<evidence type="ECO:0000259" key="8">
    <source>
        <dbReference type="PROSITE" id="PS50011"/>
    </source>
</evidence>
<keyword evidence="7" id="KW-0472">Membrane</keyword>
<dbReference type="InterPro" id="IPR045269">
    <property type="entry name" value="Atg1-like"/>
</dbReference>
<dbReference type="InterPro" id="IPR032640">
    <property type="entry name" value="AMPK1_CBM"/>
</dbReference>
<dbReference type="CDD" id="cd02859">
    <property type="entry name" value="E_set_AMPKbeta_like_N"/>
    <property type="match status" value="1"/>
</dbReference>
<dbReference type="SUPFAM" id="SSF81296">
    <property type="entry name" value="E set domains"/>
    <property type="match status" value="1"/>
</dbReference>
<feature type="compositionally biased region" description="Basic and acidic residues" evidence="6">
    <location>
        <begin position="378"/>
        <end position="393"/>
    </location>
</feature>
<keyword evidence="7" id="KW-0812">Transmembrane</keyword>
<dbReference type="InterPro" id="IPR013783">
    <property type="entry name" value="Ig-like_fold"/>
</dbReference>
<feature type="compositionally biased region" description="Polar residues" evidence="6">
    <location>
        <begin position="261"/>
        <end position="276"/>
    </location>
</feature>
<evidence type="ECO:0000313" key="10">
    <source>
        <dbReference type="WBParaSite" id="MBELARI_LOCUS18544.2"/>
    </source>
</evidence>
<dbReference type="Gene3D" id="2.60.40.10">
    <property type="entry name" value="Immunoglobulins"/>
    <property type="match status" value="1"/>
</dbReference>
<dbReference type="Proteomes" id="UP000887575">
    <property type="component" value="Unassembled WGS sequence"/>
</dbReference>
<evidence type="ECO:0000256" key="7">
    <source>
        <dbReference type="SAM" id="Phobius"/>
    </source>
</evidence>
<feature type="region of interest" description="Disordered" evidence="6">
    <location>
        <begin position="766"/>
        <end position="827"/>
    </location>
</feature>
<dbReference type="InterPro" id="IPR014756">
    <property type="entry name" value="Ig_E-set"/>
</dbReference>
<dbReference type="SUPFAM" id="SSF56112">
    <property type="entry name" value="Protein kinase-like (PK-like)"/>
    <property type="match status" value="1"/>
</dbReference>
<proteinExistence type="predicted"/>
<dbReference type="WBParaSite" id="MBELARI_LOCUS18544.2">
    <property type="protein sequence ID" value="MBELARI_LOCUS18544.2"/>
    <property type="gene ID" value="MBELARI_LOCUS18544"/>
</dbReference>
<keyword evidence="4" id="KW-0067">ATP-binding</keyword>
<evidence type="ECO:0000256" key="5">
    <source>
        <dbReference type="ARBA" id="ARBA00025180"/>
    </source>
</evidence>
<dbReference type="PANTHER" id="PTHR24348">
    <property type="entry name" value="SERINE/THREONINE-PROTEIN KINASE UNC-51-RELATED"/>
    <property type="match status" value="1"/>
</dbReference>
<feature type="compositionally biased region" description="Low complexity" evidence="6">
    <location>
        <begin position="239"/>
        <end position="260"/>
    </location>
</feature>
<feature type="region of interest" description="Disordered" evidence="6">
    <location>
        <begin position="232"/>
        <end position="414"/>
    </location>
</feature>
<evidence type="ECO:0000256" key="4">
    <source>
        <dbReference type="ARBA" id="ARBA00022840"/>
    </source>
</evidence>
<comment type="function">
    <text evidence="5">Non-catalytic subunit of AMP-activated protein kinase (AMPK), an energy sensor protein kinase that plays a key role in regulating cellular energy metabolism. In response to reduction of intracellular ATP levels, AMPK activates energy-producing pathways and inhibits energy-consuming processes: inhibits protein, carbohydrate and lipid biosynthesis, as well as cell growth and proliferation. AMPK acts via direct phosphorylation of metabolic enzymes, and by longer-term effects via phosphorylation of transcription regulators. Also acts as a regulator of cellular polarity by remodeling the actin cytoskeleton; probably by indirectly activating myosin. Beta non-catalytic subunit acts as a scaffold on which the AMPK complex assembles, via its C-terminus that bridges alpha (PRKAA1 or PRKAA2) and gamma subunits (PRKAG1, PRKAG2 or PRKAG3).</text>
</comment>
<dbReference type="GO" id="GO:0005829">
    <property type="term" value="C:cytosol"/>
    <property type="evidence" value="ECO:0007669"/>
    <property type="project" value="TreeGrafter"/>
</dbReference>
<evidence type="ECO:0000313" key="9">
    <source>
        <dbReference type="Proteomes" id="UP000887575"/>
    </source>
</evidence>
<dbReference type="GO" id="GO:0000045">
    <property type="term" value="P:autophagosome assembly"/>
    <property type="evidence" value="ECO:0007669"/>
    <property type="project" value="TreeGrafter"/>
</dbReference>
<evidence type="ECO:0000256" key="2">
    <source>
        <dbReference type="ARBA" id="ARBA00022741"/>
    </source>
</evidence>
<keyword evidence="1" id="KW-0808">Transferase</keyword>
<keyword evidence="9" id="KW-1185">Reference proteome</keyword>
<keyword evidence="3" id="KW-0418">Kinase</keyword>
<dbReference type="GO" id="GO:0005524">
    <property type="term" value="F:ATP binding"/>
    <property type="evidence" value="ECO:0007669"/>
    <property type="project" value="UniProtKB-KW"/>
</dbReference>
<feature type="compositionally biased region" description="Basic and acidic residues" evidence="6">
    <location>
        <begin position="313"/>
        <end position="325"/>
    </location>
</feature>
<feature type="compositionally biased region" description="Low complexity" evidence="6">
    <location>
        <begin position="277"/>
        <end position="294"/>
    </location>
</feature>
<dbReference type="Pfam" id="PF16561">
    <property type="entry name" value="AMPK1_CBM"/>
    <property type="match status" value="1"/>
</dbReference>
<feature type="compositionally biased region" description="Basic residues" evidence="6">
    <location>
        <begin position="295"/>
        <end position="309"/>
    </location>
</feature>
<dbReference type="InterPro" id="IPR000719">
    <property type="entry name" value="Prot_kinase_dom"/>
</dbReference>
<dbReference type="GO" id="GO:0000407">
    <property type="term" value="C:phagophore assembly site"/>
    <property type="evidence" value="ECO:0007669"/>
    <property type="project" value="TreeGrafter"/>
</dbReference>